<feature type="domain" description="4Fe-4S ferredoxin-type" evidence="6">
    <location>
        <begin position="16"/>
        <end position="46"/>
    </location>
</feature>
<dbReference type="GO" id="GO:0019154">
    <property type="term" value="F:glycolate dehydrogenase activity"/>
    <property type="evidence" value="ECO:0007669"/>
    <property type="project" value="UniProtKB-EC"/>
</dbReference>
<gene>
    <name evidence="7" type="ORF">MGWOODY_XGa549</name>
</gene>
<evidence type="ECO:0000313" key="7">
    <source>
        <dbReference type="EMBL" id="CUS50868.1"/>
    </source>
</evidence>
<dbReference type="Pfam" id="PF13183">
    <property type="entry name" value="Fer4_8"/>
    <property type="match status" value="1"/>
</dbReference>
<dbReference type="NCBIfam" id="NF008434">
    <property type="entry name" value="PRK11274.1"/>
    <property type="match status" value="1"/>
</dbReference>
<keyword evidence="7" id="KW-0560">Oxidoreductase</keyword>
<keyword evidence="5" id="KW-0411">Iron-sulfur</keyword>
<dbReference type="AlphaFoldDB" id="A0A160TQV2"/>
<dbReference type="PROSITE" id="PS51379">
    <property type="entry name" value="4FE4S_FER_2"/>
    <property type="match status" value="2"/>
</dbReference>
<keyword evidence="3" id="KW-0677">Repeat</keyword>
<dbReference type="Pfam" id="PF02754">
    <property type="entry name" value="CCG"/>
    <property type="match status" value="2"/>
</dbReference>
<name>A0A160TQV2_9ZZZZ</name>
<dbReference type="InterPro" id="IPR009051">
    <property type="entry name" value="Helical_ferredxn"/>
</dbReference>
<evidence type="ECO:0000259" key="6">
    <source>
        <dbReference type="PROSITE" id="PS51379"/>
    </source>
</evidence>
<sequence>MQTKLAPFISDTSAGREAQEILGRCVHCGFCTATCPTYQLLGNELDGPRGRIYLIKSMLEGTACSKSTLLHLDRCLTCRSCETTCPSGVEYGRLLEIGRQVAEKAVPRPISRRLGRRLLAWFLTSGLFPVLLGLGRSVRRLCPENVARYIPVRYAVGEKPSAIRSRQMIVLEGCVQPALSPNINAAAARVLDRLGISLIRASEAGCCGALALHLSIEDRARQAMRRNIDAWWPLLEAGAECIVMTASGCGVTVKEYGQVLADDSQYAEKAERVSSLTWDLSEILLREPMTASLAGRGVSVAVQTPCSLQHGQGINGSIEEILSRVGFQQSTVENPHLCCGSAGSYSILQSSIAKRLRQEKLTALQAGGPNVIATANVGCQVHLAAKSTVPVRHWIELVDSAMQLND</sequence>
<evidence type="ECO:0000256" key="5">
    <source>
        <dbReference type="ARBA" id="ARBA00023014"/>
    </source>
</evidence>
<keyword evidence="2" id="KW-0479">Metal-binding</keyword>
<dbReference type="EC" id="1.1.99.14" evidence="7"/>
<dbReference type="PANTHER" id="PTHR32479">
    <property type="entry name" value="GLYCOLATE OXIDASE IRON-SULFUR SUBUNIT"/>
    <property type="match status" value="1"/>
</dbReference>
<organism evidence="7">
    <name type="scientific">hydrothermal vent metagenome</name>
    <dbReference type="NCBI Taxonomy" id="652676"/>
    <lineage>
        <taxon>unclassified sequences</taxon>
        <taxon>metagenomes</taxon>
        <taxon>ecological metagenomes</taxon>
    </lineage>
</organism>
<feature type="domain" description="4Fe-4S ferredoxin-type" evidence="6">
    <location>
        <begin position="66"/>
        <end position="89"/>
    </location>
</feature>
<dbReference type="GO" id="GO:0051539">
    <property type="term" value="F:4 iron, 4 sulfur cluster binding"/>
    <property type="evidence" value="ECO:0007669"/>
    <property type="project" value="UniProtKB-KW"/>
</dbReference>
<dbReference type="GO" id="GO:0046872">
    <property type="term" value="F:metal ion binding"/>
    <property type="evidence" value="ECO:0007669"/>
    <property type="project" value="UniProtKB-KW"/>
</dbReference>
<evidence type="ECO:0000256" key="2">
    <source>
        <dbReference type="ARBA" id="ARBA00022723"/>
    </source>
</evidence>
<protein>
    <submittedName>
        <fullName evidence="7">Glycolate dehydrogenase, iron-sulfur subunit GlcF</fullName>
        <ecNumber evidence="7">1.1.99.14</ecNumber>
    </submittedName>
</protein>
<reference evidence="7" key="1">
    <citation type="submission" date="2015-10" db="EMBL/GenBank/DDBJ databases">
        <authorList>
            <person name="Gilbert D.G."/>
        </authorList>
    </citation>
    <scope>NUCLEOTIDE SEQUENCE</scope>
</reference>
<dbReference type="PANTHER" id="PTHR32479:SF17">
    <property type="entry name" value="GLYCOLATE OXIDASE IRON-SULFUR SUBUNIT"/>
    <property type="match status" value="1"/>
</dbReference>
<accession>A0A160TQV2</accession>
<dbReference type="InterPro" id="IPR017900">
    <property type="entry name" value="4Fe4S_Fe_S_CS"/>
</dbReference>
<dbReference type="InterPro" id="IPR004017">
    <property type="entry name" value="Cys_rich_dom"/>
</dbReference>
<evidence type="ECO:0000256" key="1">
    <source>
        <dbReference type="ARBA" id="ARBA00022485"/>
    </source>
</evidence>
<dbReference type="PROSITE" id="PS00198">
    <property type="entry name" value="4FE4S_FER_1"/>
    <property type="match status" value="1"/>
</dbReference>
<keyword evidence="4" id="KW-0408">Iron</keyword>
<dbReference type="EMBL" id="CZRL01000041">
    <property type="protein sequence ID" value="CUS50868.1"/>
    <property type="molecule type" value="Genomic_DNA"/>
</dbReference>
<dbReference type="Gene3D" id="1.10.1060.10">
    <property type="entry name" value="Alpha-helical ferredoxin"/>
    <property type="match status" value="1"/>
</dbReference>
<proteinExistence type="predicted"/>
<dbReference type="PIRSF" id="PIRSF000139">
    <property type="entry name" value="Glc_ox_4Fe-4S"/>
    <property type="match status" value="1"/>
</dbReference>
<evidence type="ECO:0000256" key="4">
    <source>
        <dbReference type="ARBA" id="ARBA00023004"/>
    </source>
</evidence>
<dbReference type="SUPFAM" id="SSF46548">
    <property type="entry name" value="alpha-helical ferredoxin"/>
    <property type="match status" value="1"/>
</dbReference>
<evidence type="ECO:0000256" key="3">
    <source>
        <dbReference type="ARBA" id="ARBA00022737"/>
    </source>
</evidence>
<keyword evidence="1" id="KW-0004">4Fe-4S</keyword>
<dbReference type="InterPro" id="IPR017896">
    <property type="entry name" value="4Fe4S_Fe-S-bd"/>
</dbReference>
<dbReference type="InterPro" id="IPR012257">
    <property type="entry name" value="Glc_ox_4Fe-4S"/>
</dbReference>